<sequence length="1238" mass="137196">MSSPETRTLLPPTPSVRSRLWDRDKASRTNAPPPSPASVAPRTRSWKPPSLSTPVLVGVIVLTLLLAAIIEVLAQRSQARKGLAQAPTLNEIPQYAIIGYRYVPNIVAVLFSLLWNWIDLDVKRIQPWTELSKPGGATAQNSILLDYPSDFIAVAPVRAAKRRHWAVFLSGSIMVLVFWVLTPLQTALFGTSAATHTLPVTITQRSELLPPDRQLQDLRFLHRAYAIGWMNNSYPAFTTPEYALLPFYVDDDVALSGQNKTWTSNTTKLWAEVDCSPVSYRNTGNKTGDGELVYRFSADDCFADVNLDPNKTDVWLYYRDSRSFDFVDAMSWNCSSQSDDHNSALVLWSQKMNISSTNSQEFNLTALQCHVSFHKQAVLATVAALDLRPVNDGIKARAGSMNLTSSEFNMTSYKESLPSYPVLPTNKGSGAQDITDIQSPDFFVPDSGFSPSSSVLLQYGIVSYNGSPDLLSDPLQLESLVRGVHEKFFSLSIADRLGNKTDPADDDTCMSTFTMTGIVVSRVLAVIVEVLLVLIAVAAGLIAYHMKSSPCNLVTAPGSIDHLIDIAHNSPMASKLFWPMDMADDKRLARDLQGYRFQLTINPESGQNELIIAEGNLESSDEQWQDLANDNYYKPIKPLALGRTAGCAFAVLIAAGAGVLSYLKAQEVNLNGLTRPSSNFEVRQLLENYIPTVFATVVEPFWIFLTRTFCIFQPFQDLWSGSSRPEKSIKAEYTSVPPQMVFYRALKSRHIMLALLCLVTLLANVLAVSLGALFNERLTTVEYPRLFKPMYNQGHLNATMIATYQTRWGFSNEFMFMLLANMTYDAQLIPWVSTEYYFQPHEITGSGDDGPDDTYVLRTMGLGADANCTSVAASSHVIKEHSTTSSGITSICDDNVESIGRQLIRDALQKQSSAPAAAAYYESLVFGGVLDRPSIDCNPALTFCWARAPDGLKENETMTTSYSVCRPVLKTAMFDIVVDRLGHVLDYQLINGSQPALHYANLTSDAGSFFMTLNNLLYPVDSWSNSTNTLNWISQMIYLETGSRDFIDPKLPLPDLTKLTPVINKVYSRIVAAFFGRNTDFFDAVEQDSTIEGKRVTRETRIFMDNTAFIISMTVLGLDLAVALFFYSRATLYVLPRFPTTLGSVLAYIAPSRAVRDGSAPSPGWRSQTFSFGRYMGHDGKGHVGIEMDPHVVMARDTSLGSRSKPLFQPLLGGGEPLEGDGITVQLEDWERRRRRLG</sequence>
<organism evidence="3 4">
    <name type="scientific">Fusarium solani</name>
    <name type="common">Filamentous fungus</name>
    <dbReference type="NCBI Taxonomy" id="169388"/>
    <lineage>
        <taxon>Eukaryota</taxon>
        <taxon>Fungi</taxon>
        <taxon>Dikarya</taxon>
        <taxon>Ascomycota</taxon>
        <taxon>Pezizomycotina</taxon>
        <taxon>Sordariomycetes</taxon>
        <taxon>Hypocreomycetidae</taxon>
        <taxon>Hypocreales</taxon>
        <taxon>Nectriaceae</taxon>
        <taxon>Fusarium</taxon>
        <taxon>Fusarium solani species complex</taxon>
    </lineage>
</organism>
<feature type="transmembrane region" description="Helical" evidence="2">
    <location>
        <begin position="640"/>
        <end position="663"/>
    </location>
</feature>
<reference evidence="3" key="1">
    <citation type="journal article" date="2021" name="Nat. Commun.">
        <title>Genetic determinants of endophytism in the Arabidopsis root mycobiome.</title>
        <authorList>
            <person name="Mesny F."/>
            <person name="Miyauchi S."/>
            <person name="Thiergart T."/>
            <person name="Pickel B."/>
            <person name="Atanasova L."/>
            <person name="Karlsson M."/>
            <person name="Huettel B."/>
            <person name="Barry K.W."/>
            <person name="Haridas S."/>
            <person name="Chen C."/>
            <person name="Bauer D."/>
            <person name="Andreopoulos W."/>
            <person name="Pangilinan J."/>
            <person name="LaButti K."/>
            <person name="Riley R."/>
            <person name="Lipzen A."/>
            <person name="Clum A."/>
            <person name="Drula E."/>
            <person name="Henrissat B."/>
            <person name="Kohler A."/>
            <person name="Grigoriev I.V."/>
            <person name="Martin F.M."/>
            <person name="Hacquard S."/>
        </authorList>
    </citation>
    <scope>NUCLEOTIDE SEQUENCE</scope>
    <source>
        <strain evidence="3">FSSC 5 MPI-SDFR-AT-0091</strain>
    </source>
</reference>
<feature type="transmembrane region" description="Helical" evidence="2">
    <location>
        <begin position="55"/>
        <end position="74"/>
    </location>
</feature>
<dbReference type="AlphaFoldDB" id="A0A9P9KTD8"/>
<gene>
    <name evidence="3" type="ORF">B0J15DRAFT_578161</name>
</gene>
<dbReference type="EMBL" id="JAGTJS010000005">
    <property type="protein sequence ID" value="KAH7268169.1"/>
    <property type="molecule type" value="Genomic_DNA"/>
</dbReference>
<feature type="transmembrane region" description="Helical" evidence="2">
    <location>
        <begin position="165"/>
        <end position="182"/>
    </location>
</feature>
<dbReference type="PANTHER" id="PTHR37544:SF3">
    <property type="entry name" value="SPRAY"/>
    <property type="match status" value="1"/>
</dbReference>
<evidence type="ECO:0000313" key="4">
    <source>
        <dbReference type="Proteomes" id="UP000736672"/>
    </source>
</evidence>
<evidence type="ECO:0000256" key="2">
    <source>
        <dbReference type="SAM" id="Phobius"/>
    </source>
</evidence>
<keyword evidence="2" id="KW-0472">Membrane</keyword>
<keyword evidence="4" id="KW-1185">Reference proteome</keyword>
<comment type="caution">
    <text evidence="3">The sequence shown here is derived from an EMBL/GenBank/DDBJ whole genome shotgun (WGS) entry which is preliminary data.</text>
</comment>
<evidence type="ECO:0000256" key="1">
    <source>
        <dbReference type="SAM" id="MobiDB-lite"/>
    </source>
</evidence>
<feature type="transmembrane region" description="Helical" evidence="2">
    <location>
        <begin position="1108"/>
        <end position="1127"/>
    </location>
</feature>
<keyword evidence="2" id="KW-1133">Transmembrane helix</keyword>
<feature type="region of interest" description="Disordered" evidence="1">
    <location>
        <begin position="1"/>
        <end position="48"/>
    </location>
</feature>
<keyword evidence="2" id="KW-0812">Transmembrane</keyword>
<name>A0A9P9KTD8_FUSSL</name>
<proteinExistence type="predicted"/>
<dbReference type="OrthoDB" id="3248909at2759"/>
<evidence type="ECO:0000313" key="3">
    <source>
        <dbReference type="EMBL" id="KAH7268169.1"/>
    </source>
</evidence>
<accession>A0A9P9KTD8</accession>
<dbReference type="Pfam" id="PF11915">
    <property type="entry name" value="DUF3433"/>
    <property type="match status" value="2"/>
</dbReference>
<protein>
    <submittedName>
        <fullName evidence="3">Uncharacterized protein</fullName>
    </submittedName>
</protein>
<dbReference type="PANTHER" id="PTHR37544">
    <property type="entry name" value="SPRAY-RELATED"/>
    <property type="match status" value="1"/>
</dbReference>
<feature type="transmembrane region" description="Helical" evidence="2">
    <location>
        <begin position="523"/>
        <end position="544"/>
    </location>
</feature>
<dbReference type="Proteomes" id="UP000736672">
    <property type="component" value="Unassembled WGS sequence"/>
</dbReference>
<feature type="transmembrane region" description="Helical" evidence="2">
    <location>
        <begin position="751"/>
        <end position="774"/>
    </location>
</feature>
<dbReference type="InterPro" id="IPR021840">
    <property type="entry name" value="DUF3433"/>
</dbReference>